<evidence type="ECO:0000313" key="3">
    <source>
        <dbReference type="EMBL" id="EFG09348.1"/>
    </source>
</evidence>
<keyword evidence="1 3" id="KW-0808">Transferase</keyword>
<dbReference type="eggNOG" id="COG2227">
    <property type="taxonomic scope" value="Bacteria"/>
</dbReference>
<dbReference type="RefSeq" id="WP_003952430.1">
    <property type="nucleotide sequence ID" value="NZ_CM000913.1"/>
</dbReference>
<dbReference type="AlphaFoldDB" id="B5GL49"/>
<sequence>MPFDHNDHYHRLLLRRIPENCRRALDVGCGTGSFARELAGRGVEVDALDPAEAAIETARSLSLRSAHARQIRWQQADITDTALSPGTYDYIACLASIHHVPFGTVEKLREALSPGGVLVILGCYRESTFSDRLLSLAAVPANALCRAVTWIRESFGWKQDISRPSVTTRPLMTLPEISRSARGLLPDSTIRRLLLWRYLLVYRKPLQEGVSW</sequence>
<organism evidence="3 4">
    <name type="scientific">Streptomyces clavuligerus</name>
    <dbReference type="NCBI Taxonomy" id="1901"/>
    <lineage>
        <taxon>Bacteria</taxon>
        <taxon>Bacillati</taxon>
        <taxon>Actinomycetota</taxon>
        <taxon>Actinomycetes</taxon>
        <taxon>Kitasatosporales</taxon>
        <taxon>Streptomycetaceae</taxon>
        <taxon>Streptomyces</taxon>
    </lineage>
</organism>
<gene>
    <name evidence="3" type="ORF">SCLAV_4274</name>
</gene>
<reference evidence="3 4" key="1">
    <citation type="journal article" date="2010" name="Genome Biol. Evol.">
        <title>The sequence of a 1.8-mb bacterial linear plasmid reveals a rich evolutionary reservoir of secondary metabolic pathways.</title>
        <authorList>
            <person name="Medema M.H."/>
            <person name="Trefzer A."/>
            <person name="Kovalchuk A."/>
            <person name="van den Berg M."/>
            <person name="Mueller U."/>
            <person name="Heijne W."/>
            <person name="Wu L."/>
            <person name="Alam M.T."/>
            <person name="Ronning C.M."/>
            <person name="Nierman W.C."/>
            <person name="Bovenberg R.A.L."/>
            <person name="Breitling R."/>
            <person name="Takano E."/>
        </authorList>
    </citation>
    <scope>NUCLEOTIDE SEQUENCE [LARGE SCALE GENOMIC DNA]</scope>
    <source>
        <strain evidence="4">ATCC 27064 / DSM 738 / JCM 4710 / NBRC 13307 / NCIMB 12785 / NRRL 3585 / VKM Ac-602</strain>
    </source>
</reference>
<dbReference type="CDD" id="cd02440">
    <property type="entry name" value="AdoMet_MTases"/>
    <property type="match status" value="1"/>
</dbReference>
<keyword evidence="3" id="KW-0489">Methyltransferase</keyword>
<keyword evidence="4" id="KW-1185">Reference proteome</keyword>
<dbReference type="GO" id="GO:0017000">
    <property type="term" value="P:antibiotic biosynthetic process"/>
    <property type="evidence" value="ECO:0007669"/>
    <property type="project" value="UniProtKB-ARBA"/>
</dbReference>
<name>B5GL49_STRCL</name>
<evidence type="ECO:0000256" key="1">
    <source>
        <dbReference type="ARBA" id="ARBA00022679"/>
    </source>
</evidence>
<dbReference type="GeneID" id="93729256"/>
<dbReference type="SUPFAM" id="SSF53335">
    <property type="entry name" value="S-adenosyl-L-methionine-dependent methyltransferases"/>
    <property type="match status" value="1"/>
</dbReference>
<dbReference type="PANTHER" id="PTHR43861">
    <property type="entry name" value="TRANS-ACONITATE 2-METHYLTRANSFERASE-RELATED"/>
    <property type="match status" value="1"/>
</dbReference>
<dbReference type="EMBL" id="CM000913">
    <property type="protein sequence ID" value="EFG09348.1"/>
    <property type="molecule type" value="Genomic_DNA"/>
</dbReference>
<dbReference type="KEGG" id="sclf:BB341_07455"/>
<evidence type="ECO:0000259" key="2">
    <source>
        <dbReference type="Pfam" id="PF13649"/>
    </source>
</evidence>
<dbReference type="GO" id="GO:0008168">
    <property type="term" value="F:methyltransferase activity"/>
    <property type="evidence" value="ECO:0007669"/>
    <property type="project" value="UniProtKB-KW"/>
</dbReference>
<accession>B5GL49</accession>
<dbReference type="Proteomes" id="UP000002357">
    <property type="component" value="Chromosome"/>
</dbReference>
<dbReference type="STRING" id="1901.BB341_07455"/>
<dbReference type="Pfam" id="PF13649">
    <property type="entry name" value="Methyltransf_25"/>
    <property type="match status" value="1"/>
</dbReference>
<protein>
    <submittedName>
        <fullName evidence="3">Methyltransferase family protein</fullName>
    </submittedName>
</protein>
<dbReference type="InterPro" id="IPR041698">
    <property type="entry name" value="Methyltransf_25"/>
</dbReference>
<dbReference type="Gene3D" id="3.40.50.150">
    <property type="entry name" value="Vaccinia Virus protein VP39"/>
    <property type="match status" value="1"/>
</dbReference>
<dbReference type="OrthoDB" id="6064711at2"/>
<evidence type="ECO:0000313" key="4">
    <source>
        <dbReference type="Proteomes" id="UP000002357"/>
    </source>
</evidence>
<dbReference type="InterPro" id="IPR029063">
    <property type="entry name" value="SAM-dependent_MTases_sf"/>
</dbReference>
<dbReference type="GO" id="GO:0032259">
    <property type="term" value="P:methylation"/>
    <property type="evidence" value="ECO:0007669"/>
    <property type="project" value="UniProtKB-KW"/>
</dbReference>
<proteinExistence type="predicted"/>
<feature type="domain" description="Methyltransferase" evidence="2">
    <location>
        <begin position="25"/>
        <end position="116"/>
    </location>
</feature>